<evidence type="ECO:0000256" key="1">
    <source>
        <dbReference type="SAM" id="MobiDB-lite"/>
    </source>
</evidence>
<evidence type="ECO:0000313" key="3">
    <source>
        <dbReference type="Proteomes" id="UP000027120"/>
    </source>
</evidence>
<protein>
    <submittedName>
        <fullName evidence="2">Uncharacterized protein</fullName>
    </submittedName>
</protein>
<evidence type="ECO:0000313" key="2">
    <source>
        <dbReference type="EMBL" id="KDO44313.1"/>
    </source>
</evidence>
<keyword evidence="3" id="KW-1185">Reference proteome</keyword>
<dbReference type="Proteomes" id="UP000027120">
    <property type="component" value="Unassembled WGS sequence"/>
</dbReference>
<dbReference type="SMR" id="A0A067DN97"/>
<gene>
    <name evidence="2" type="ORF">CISIN_1g047684mg</name>
</gene>
<dbReference type="AlphaFoldDB" id="A0A067DN97"/>
<feature type="region of interest" description="Disordered" evidence="1">
    <location>
        <begin position="1"/>
        <end position="55"/>
    </location>
</feature>
<accession>A0A067DN97</accession>
<reference evidence="2 3" key="1">
    <citation type="submission" date="2014-04" db="EMBL/GenBank/DDBJ databases">
        <authorList>
            <consortium name="International Citrus Genome Consortium"/>
            <person name="Gmitter F."/>
            <person name="Chen C."/>
            <person name="Farmerie W."/>
            <person name="Harkins T."/>
            <person name="Desany B."/>
            <person name="Mohiuddin M."/>
            <person name="Kodira C."/>
            <person name="Borodovsky M."/>
            <person name="Lomsadze A."/>
            <person name="Burns P."/>
            <person name="Jenkins J."/>
            <person name="Prochnik S."/>
            <person name="Shu S."/>
            <person name="Chapman J."/>
            <person name="Pitluck S."/>
            <person name="Schmutz J."/>
            <person name="Rokhsar D."/>
        </authorList>
    </citation>
    <scope>NUCLEOTIDE SEQUENCE</scope>
</reference>
<sequence length="55" mass="6089">MISSSFNEMLQPPPNDVETGTINAISRWTRGQKPAAPKSRDSSSDEDARELILSR</sequence>
<name>A0A067DN97_CITSI</name>
<organism evidence="2 3">
    <name type="scientific">Citrus sinensis</name>
    <name type="common">Sweet orange</name>
    <name type="synonym">Citrus aurantium var. sinensis</name>
    <dbReference type="NCBI Taxonomy" id="2711"/>
    <lineage>
        <taxon>Eukaryota</taxon>
        <taxon>Viridiplantae</taxon>
        <taxon>Streptophyta</taxon>
        <taxon>Embryophyta</taxon>
        <taxon>Tracheophyta</taxon>
        <taxon>Spermatophyta</taxon>
        <taxon>Magnoliopsida</taxon>
        <taxon>eudicotyledons</taxon>
        <taxon>Gunneridae</taxon>
        <taxon>Pentapetalae</taxon>
        <taxon>rosids</taxon>
        <taxon>malvids</taxon>
        <taxon>Sapindales</taxon>
        <taxon>Rutaceae</taxon>
        <taxon>Aurantioideae</taxon>
        <taxon>Citrus</taxon>
    </lineage>
</organism>
<proteinExistence type="predicted"/>
<dbReference type="EMBL" id="KK785313">
    <property type="protein sequence ID" value="KDO44313.1"/>
    <property type="molecule type" value="Genomic_DNA"/>
</dbReference>